<protein>
    <submittedName>
        <fullName evidence="2">Adhesin</fullName>
    </submittedName>
</protein>
<feature type="non-terminal residue" evidence="2">
    <location>
        <position position="773"/>
    </location>
</feature>
<feature type="domain" description="Filamentous haemagglutinin FhaB/tRNA nuclease CdiA-like TPS" evidence="1">
    <location>
        <begin position="86"/>
        <end position="206"/>
    </location>
</feature>
<evidence type="ECO:0000259" key="1">
    <source>
        <dbReference type="SMART" id="SM00912"/>
    </source>
</evidence>
<dbReference type="InterPro" id="IPR008638">
    <property type="entry name" value="FhaB/CdiA-like_TPS"/>
</dbReference>
<dbReference type="RefSeq" id="WP_152911984.1">
    <property type="nucleotide sequence ID" value="NZ_CAWMRL010000016.1"/>
</dbReference>
<gene>
    <name evidence="2" type="ORF">AM629_08185</name>
</gene>
<dbReference type="InterPro" id="IPR010069">
    <property type="entry name" value="CdiA_FHA1_rpt"/>
</dbReference>
<evidence type="ECO:0000313" key="3">
    <source>
        <dbReference type="Proteomes" id="UP000037727"/>
    </source>
</evidence>
<dbReference type="Proteomes" id="UP000037727">
    <property type="component" value="Unassembled WGS sequence"/>
</dbReference>
<keyword evidence="3" id="KW-1185">Reference proteome</keyword>
<organism evidence="2 3">
    <name type="scientific">Photorhabdus heterorhabditis</name>
    <dbReference type="NCBI Taxonomy" id="880156"/>
    <lineage>
        <taxon>Bacteria</taxon>
        <taxon>Pseudomonadati</taxon>
        <taxon>Pseudomonadota</taxon>
        <taxon>Gammaproteobacteria</taxon>
        <taxon>Enterobacterales</taxon>
        <taxon>Morganellaceae</taxon>
        <taxon>Photorhabdus</taxon>
    </lineage>
</organism>
<dbReference type="SMART" id="SM00912">
    <property type="entry name" value="Haemagg_act"/>
    <property type="match status" value="1"/>
</dbReference>
<reference evidence="2 3" key="1">
    <citation type="submission" date="2015-09" db="EMBL/GenBank/DDBJ databases">
        <title>Draft genome sequence and assembly of Photorhabdus sp. VMG, a bacterial symbiont associated with Heterorhabditis zealandica.</title>
        <authorList>
            <person name="Naidoo S."/>
            <person name="Featherston J."/>
            <person name="Mothupi B."/>
            <person name="Gray V.M."/>
        </authorList>
    </citation>
    <scope>NUCLEOTIDE SEQUENCE [LARGE SCALE GENOMIC DNA]</scope>
    <source>
        <strain evidence="2 3">VMG</strain>
    </source>
</reference>
<dbReference type="InterPro" id="IPR012334">
    <property type="entry name" value="Pectin_lyas_fold"/>
</dbReference>
<dbReference type="Pfam" id="PF05860">
    <property type="entry name" value="TPS"/>
    <property type="match status" value="1"/>
</dbReference>
<dbReference type="InterPro" id="IPR008619">
    <property type="entry name" value="Filamentous_hemagglutn_rpt"/>
</dbReference>
<sequence>MNKHLYRIIFNRARNLPMVVAEIATAGQGSTARRRSRPSAQRLCRFTALRLSLLLALGGISLTAQAAMVADGQAPGHQQPTIISSANGTPQVNIQTPSAAGVSHNTYRQFDVDKHGVILNNSAKATETQLGGMVAGNPWLAKGEASVILNEVNSRDPSHLNGWIEVAGRKAEVVIANPSGITCNGCGFINAHRTTLTTGEARMEQGHLKGFDVNQGEVRIEGQGMDSRQQNYTDIIARAVALNAKLHAQDLKVTTGRNRVDAAHQHIEKKSAAEDEKPPLFALDSAALGGMYAHKIILVGTEAGVGVRNAGDIGVPAGEVRLTADGRIENRGTISSRDALQLTSTAGIDNQGKLLSQSTVTLQSGEHLNNRGRVEARGDITATAQAIQSDRHSVWAAGLDDNGHTTRPGSLTLTAQQVQANGKNLATDRLTLHSQQIDLSHSQTVAGNIQLTAGQPGISTAHATVNADRLTASTPGQFNNDGGQLVAREIHLTTPDLSNQQGKINQTGSGELTLHTRTLNNHKGTVFNQGTLTLTTDRLNNRQGTIASQGEDLHLTAHQADNTQGTVQLAGQGALSLNTRHWLGHQGQLLTNGALTIQAHDLQLNHAVTRANKITVTADTLNHQQGVMQQAGADNLSLTVNTLNNQGGTIAGNGHLNMDASTVDNREGHLVAAQNGNLTLTVKDTLDNQAGHLAAGQHLWLTASELDNRQGTIAATGGMTTLTVGKSLQNTHGHLEAKTRLTTTSQTLDNTQGVLLAQHIDSQTTGHSFTNTA</sequence>
<evidence type="ECO:0000313" key="2">
    <source>
        <dbReference type="EMBL" id="KOY62541.1"/>
    </source>
</evidence>
<dbReference type="InterPro" id="IPR011050">
    <property type="entry name" value="Pectin_lyase_fold/virulence"/>
</dbReference>
<dbReference type="SUPFAM" id="SSF51126">
    <property type="entry name" value="Pectin lyase-like"/>
    <property type="match status" value="1"/>
</dbReference>
<dbReference type="NCBIfam" id="TIGR01901">
    <property type="entry name" value="adhes_NPXG"/>
    <property type="match status" value="1"/>
</dbReference>
<name>A0ABR5KDF1_9GAMM</name>
<dbReference type="EMBL" id="LJCS01000016">
    <property type="protein sequence ID" value="KOY62541.1"/>
    <property type="molecule type" value="Genomic_DNA"/>
</dbReference>
<dbReference type="InterPro" id="IPR024973">
    <property type="entry name" value="ESPR"/>
</dbReference>
<dbReference type="NCBIfam" id="TIGR01731">
    <property type="entry name" value="fil_hemag_20aa"/>
    <property type="match status" value="8"/>
</dbReference>
<comment type="caution">
    <text evidence="2">The sequence shown here is derived from an EMBL/GenBank/DDBJ whole genome shotgun (WGS) entry which is preliminary data.</text>
</comment>
<proteinExistence type="predicted"/>
<dbReference type="Gene3D" id="2.160.20.10">
    <property type="entry name" value="Single-stranded right-handed beta-helix, Pectin lyase-like"/>
    <property type="match status" value="1"/>
</dbReference>
<dbReference type="Pfam" id="PF05594">
    <property type="entry name" value="Fil_haemagg"/>
    <property type="match status" value="4"/>
</dbReference>
<accession>A0ABR5KDF1</accession>
<dbReference type="Pfam" id="PF13018">
    <property type="entry name" value="ESPR"/>
    <property type="match status" value="1"/>
</dbReference>